<sequence>MPVYGPYERAFSSLTVPRLIHLCELFGIQPLELIFDLAPHLYAETQEEADERRRLIGLIQDLPHSKVHHLVGLLEQVQLQDKAAQTA</sequence>
<evidence type="ECO:0008006" key="3">
    <source>
        <dbReference type="Google" id="ProtNLM"/>
    </source>
</evidence>
<name>A0A8J3GMV1_9HYPH</name>
<evidence type="ECO:0000313" key="2">
    <source>
        <dbReference type="Proteomes" id="UP000630142"/>
    </source>
</evidence>
<protein>
    <recommendedName>
        <fullName evidence="3">XRE family transcriptional regulator</fullName>
    </recommendedName>
</protein>
<comment type="caution">
    <text evidence="1">The sequence shown here is derived from an EMBL/GenBank/DDBJ whole genome shotgun (WGS) entry which is preliminary data.</text>
</comment>
<dbReference type="Proteomes" id="UP000630142">
    <property type="component" value="Unassembled WGS sequence"/>
</dbReference>
<keyword evidence="2" id="KW-1185">Reference proteome</keyword>
<proteinExistence type="predicted"/>
<reference evidence="1" key="1">
    <citation type="journal article" date="2014" name="Int. J. Syst. Evol. Microbiol.">
        <title>Complete genome sequence of Corynebacterium casei LMG S-19264T (=DSM 44701T), isolated from a smear-ripened cheese.</title>
        <authorList>
            <consortium name="US DOE Joint Genome Institute (JGI-PGF)"/>
            <person name="Walter F."/>
            <person name="Albersmeier A."/>
            <person name="Kalinowski J."/>
            <person name="Ruckert C."/>
        </authorList>
    </citation>
    <scope>NUCLEOTIDE SEQUENCE</scope>
    <source>
        <strain evidence="1">KCTC 42249</strain>
    </source>
</reference>
<dbReference type="AlphaFoldDB" id="A0A8J3GMV1"/>
<evidence type="ECO:0000313" key="1">
    <source>
        <dbReference type="EMBL" id="GHD21048.1"/>
    </source>
</evidence>
<organism evidence="1 2">
    <name type="scientific">Tianweitania populi</name>
    <dbReference type="NCBI Taxonomy" id="1607949"/>
    <lineage>
        <taxon>Bacteria</taxon>
        <taxon>Pseudomonadati</taxon>
        <taxon>Pseudomonadota</taxon>
        <taxon>Alphaproteobacteria</taxon>
        <taxon>Hyphomicrobiales</taxon>
        <taxon>Phyllobacteriaceae</taxon>
        <taxon>Tianweitania</taxon>
    </lineage>
</organism>
<reference evidence="1" key="2">
    <citation type="submission" date="2020-09" db="EMBL/GenBank/DDBJ databases">
        <authorList>
            <person name="Sun Q."/>
            <person name="Kim S."/>
        </authorList>
    </citation>
    <scope>NUCLEOTIDE SEQUENCE</scope>
    <source>
        <strain evidence="1">KCTC 42249</strain>
    </source>
</reference>
<gene>
    <name evidence="1" type="ORF">GCM10016234_34310</name>
</gene>
<dbReference type="EMBL" id="BMZQ01000003">
    <property type="protein sequence ID" value="GHD21048.1"/>
    <property type="molecule type" value="Genomic_DNA"/>
</dbReference>
<accession>A0A8J3GMV1</accession>